<evidence type="ECO:0000256" key="2">
    <source>
        <dbReference type="SAM" id="Phobius"/>
    </source>
</evidence>
<proteinExistence type="predicted"/>
<dbReference type="RefSeq" id="WP_132621001.1">
    <property type="nucleotide sequence ID" value="NZ_SMKV01000007.1"/>
</dbReference>
<keyword evidence="2" id="KW-1133">Transmembrane helix</keyword>
<feature type="region of interest" description="Disordered" evidence="1">
    <location>
        <begin position="40"/>
        <end position="66"/>
    </location>
</feature>
<name>A0A4R4V515_9PSEU</name>
<accession>A0A4R4V515</accession>
<evidence type="ECO:0000256" key="1">
    <source>
        <dbReference type="SAM" id="MobiDB-lite"/>
    </source>
</evidence>
<keyword evidence="2" id="KW-0812">Transmembrane</keyword>
<sequence length="66" mass="6316">MRDAILAGPGVQRSAAVVCAVLCAAVVALIAISLWVPGPPSAPASSPAAGIVTASTPTDLGGPPVR</sequence>
<keyword evidence="2" id="KW-0472">Membrane</keyword>
<evidence type="ECO:0000313" key="4">
    <source>
        <dbReference type="Proteomes" id="UP000294744"/>
    </source>
</evidence>
<keyword evidence="4" id="KW-1185">Reference proteome</keyword>
<reference evidence="3 4" key="1">
    <citation type="submission" date="2019-03" db="EMBL/GenBank/DDBJ databases">
        <title>Draft genome sequences of novel Actinobacteria.</title>
        <authorList>
            <person name="Sahin N."/>
            <person name="Ay H."/>
            <person name="Saygin H."/>
        </authorList>
    </citation>
    <scope>NUCLEOTIDE SEQUENCE [LARGE SCALE GENOMIC DNA]</scope>
    <source>
        <strain evidence="3 4">16K404</strain>
    </source>
</reference>
<gene>
    <name evidence="3" type="ORF">E1161_07545</name>
</gene>
<comment type="caution">
    <text evidence="3">The sequence shown here is derived from an EMBL/GenBank/DDBJ whole genome shotgun (WGS) entry which is preliminary data.</text>
</comment>
<dbReference type="Proteomes" id="UP000294744">
    <property type="component" value="Unassembled WGS sequence"/>
</dbReference>
<organism evidence="3 4">
    <name type="scientific">Saccharopolyspora aridisoli</name>
    <dbReference type="NCBI Taxonomy" id="2530385"/>
    <lineage>
        <taxon>Bacteria</taxon>
        <taxon>Bacillati</taxon>
        <taxon>Actinomycetota</taxon>
        <taxon>Actinomycetes</taxon>
        <taxon>Pseudonocardiales</taxon>
        <taxon>Pseudonocardiaceae</taxon>
        <taxon>Saccharopolyspora</taxon>
    </lineage>
</organism>
<dbReference type="EMBL" id="SMKV01000007">
    <property type="protein sequence ID" value="TDC94389.1"/>
    <property type="molecule type" value="Genomic_DNA"/>
</dbReference>
<evidence type="ECO:0000313" key="3">
    <source>
        <dbReference type="EMBL" id="TDC94389.1"/>
    </source>
</evidence>
<dbReference type="AlphaFoldDB" id="A0A4R4V515"/>
<protein>
    <submittedName>
        <fullName evidence="3">Uncharacterized protein</fullName>
    </submittedName>
</protein>
<feature type="transmembrane region" description="Helical" evidence="2">
    <location>
        <begin position="15"/>
        <end position="36"/>
    </location>
</feature>